<evidence type="ECO:0000313" key="3">
    <source>
        <dbReference type="Proteomes" id="UP001597483"/>
    </source>
</evidence>
<organism evidence="2 3">
    <name type="scientific">Amycolatopsis silviterrae</name>
    <dbReference type="NCBI Taxonomy" id="1656914"/>
    <lineage>
        <taxon>Bacteria</taxon>
        <taxon>Bacillati</taxon>
        <taxon>Actinomycetota</taxon>
        <taxon>Actinomycetes</taxon>
        <taxon>Pseudonocardiales</taxon>
        <taxon>Pseudonocardiaceae</taxon>
        <taxon>Amycolatopsis</taxon>
    </lineage>
</organism>
<dbReference type="RefSeq" id="WP_378308774.1">
    <property type="nucleotide sequence ID" value="NZ_JBHUKS010000023.1"/>
</dbReference>
<evidence type="ECO:0000313" key="2">
    <source>
        <dbReference type="EMBL" id="MFD2471519.1"/>
    </source>
</evidence>
<accession>A0ABW5HF44</accession>
<keyword evidence="1" id="KW-0472">Membrane</keyword>
<proteinExistence type="predicted"/>
<gene>
    <name evidence="2" type="ORF">ACFSVL_29275</name>
</gene>
<protein>
    <submittedName>
        <fullName evidence="2">Uncharacterized protein</fullName>
    </submittedName>
</protein>
<keyword evidence="1" id="KW-1133">Transmembrane helix</keyword>
<comment type="caution">
    <text evidence="2">The sequence shown here is derived from an EMBL/GenBank/DDBJ whole genome shotgun (WGS) entry which is preliminary data.</text>
</comment>
<dbReference type="Proteomes" id="UP001597483">
    <property type="component" value="Unassembled WGS sequence"/>
</dbReference>
<feature type="transmembrane region" description="Helical" evidence="1">
    <location>
        <begin position="20"/>
        <end position="45"/>
    </location>
</feature>
<keyword evidence="1" id="KW-0812">Transmembrane</keyword>
<evidence type="ECO:0000256" key="1">
    <source>
        <dbReference type="SAM" id="Phobius"/>
    </source>
</evidence>
<reference evidence="3" key="1">
    <citation type="journal article" date="2019" name="Int. J. Syst. Evol. Microbiol.">
        <title>The Global Catalogue of Microorganisms (GCM) 10K type strain sequencing project: providing services to taxonomists for standard genome sequencing and annotation.</title>
        <authorList>
            <consortium name="The Broad Institute Genomics Platform"/>
            <consortium name="The Broad Institute Genome Sequencing Center for Infectious Disease"/>
            <person name="Wu L."/>
            <person name="Ma J."/>
        </authorList>
    </citation>
    <scope>NUCLEOTIDE SEQUENCE [LARGE SCALE GENOMIC DNA]</scope>
    <source>
        <strain evidence="3">CGMCC 4.7641</strain>
    </source>
</reference>
<sequence>MTTSGGYSGVGQLHFTVPIGLYLSIPVVAAVLNSANLLIVFSLFFPSPRRLSRY</sequence>
<dbReference type="EMBL" id="JBHUKS010000023">
    <property type="protein sequence ID" value="MFD2471519.1"/>
    <property type="molecule type" value="Genomic_DNA"/>
</dbReference>
<keyword evidence="3" id="KW-1185">Reference proteome</keyword>
<name>A0ABW5HF44_9PSEU</name>